<evidence type="ECO:0000256" key="2">
    <source>
        <dbReference type="ARBA" id="ARBA00022737"/>
    </source>
</evidence>
<dbReference type="Proteomes" id="UP000654075">
    <property type="component" value="Unassembled WGS sequence"/>
</dbReference>
<feature type="repeat" description="NHL" evidence="4">
    <location>
        <begin position="184"/>
        <end position="228"/>
    </location>
</feature>
<evidence type="ECO:0000256" key="1">
    <source>
        <dbReference type="ARBA" id="ARBA00022729"/>
    </source>
</evidence>
<dbReference type="OrthoDB" id="342730at2759"/>
<dbReference type="PANTHER" id="PTHR10680:SF14">
    <property type="entry name" value="PEPTIDYL-GLYCINE ALPHA-AMIDATING MONOOXYGENASE"/>
    <property type="match status" value="1"/>
</dbReference>
<evidence type="ECO:0000313" key="7">
    <source>
        <dbReference type="Proteomes" id="UP000654075"/>
    </source>
</evidence>
<protein>
    <submittedName>
        <fullName evidence="6">Uncharacterized protein</fullName>
    </submittedName>
</protein>
<dbReference type="AlphaFoldDB" id="A0A813F6D0"/>
<accession>A0A813F6D0</accession>
<reference evidence="6" key="1">
    <citation type="submission" date="2021-02" db="EMBL/GenBank/DDBJ databases">
        <authorList>
            <person name="Dougan E. K."/>
            <person name="Rhodes N."/>
            <person name="Thang M."/>
            <person name="Chan C."/>
        </authorList>
    </citation>
    <scope>NUCLEOTIDE SEQUENCE</scope>
</reference>
<evidence type="ECO:0000256" key="3">
    <source>
        <dbReference type="ARBA" id="ARBA00023180"/>
    </source>
</evidence>
<keyword evidence="2" id="KW-0677">Repeat</keyword>
<feature type="chain" id="PRO_5032281301" evidence="5">
    <location>
        <begin position="20"/>
        <end position="331"/>
    </location>
</feature>
<dbReference type="GO" id="GO:0005576">
    <property type="term" value="C:extracellular region"/>
    <property type="evidence" value="ECO:0007669"/>
    <property type="project" value="TreeGrafter"/>
</dbReference>
<dbReference type="OMA" id="YHANNEQ"/>
<comment type="caution">
    <text evidence="6">The sequence shown here is derived from an EMBL/GenBank/DDBJ whole genome shotgun (WGS) entry which is preliminary data.</text>
</comment>
<gene>
    <name evidence="6" type="ORF">PGLA1383_LOCUS23824</name>
</gene>
<organism evidence="6 7">
    <name type="scientific">Polarella glacialis</name>
    <name type="common">Dinoflagellate</name>
    <dbReference type="NCBI Taxonomy" id="89957"/>
    <lineage>
        <taxon>Eukaryota</taxon>
        <taxon>Sar</taxon>
        <taxon>Alveolata</taxon>
        <taxon>Dinophyceae</taxon>
        <taxon>Suessiales</taxon>
        <taxon>Suessiaceae</taxon>
        <taxon>Polarella</taxon>
    </lineage>
</organism>
<sequence>MSHLLCGIALVALFRGSNSDIVGGQGDFVFEYVPEKLVMPAGTSMQHAHGWAVDAKDNIYLTYAPDPASGDQGCLVRWAPDGSGGEVLGRGKNLSAGTPHGLRLAKEGDHYFLYHANNDQTLHKTTLDGEILWSRFGPPTNDTRFKPNRPTWFGTPPGSKFVYLADGYGSNYIHVYTTEGEYTGQSFGGPGTENGKFSTCHSINFDPRVGKLVVTDRENHRHQYFDFDTGSASKFDFSSAFTVLELVRPCNMRFDFGNGYAMVPSLEGPVGILDRNNQLVSLVNVSGLLGDKGHLHPHDATFLPNGDMVVATWNPGRISYWRKLPKAVIQI</sequence>
<evidence type="ECO:0000256" key="5">
    <source>
        <dbReference type="SAM" id="SignalP"/>
    </source>
</evidence>
<feature type="signal peptide" evidence="5">
    <location>
        <begin position="1"/>
        <end position="19"/>
    </location>
</feature>
<dbReference type="SUPFAM" id="SSF101898">
    <property type="entry name" value="NHL repeat"/>
    <property type="match status" value="1"/>
</dbReference>
<proteinExistence type="predicted"/>
<evidence type="ECO:0000313" key="6">
    <source>
        <dbReference type="EMBL" id="CAE8605721.1"/>
    </source>
</evidence>
<dbReference type="PANTHER" id="PTHR10680">
    <property type="entry name" value="PEPTIDYL-GLYCINE ALPHA-AMIDATING MONOOXYGENASE"/>
    <property type="match status" value="1"/>
</dbReference>
<evidence type="ECO:0000256" key="4">
    <source>
        <dbReference type="PROSITE-ProRule" id="PRU00504"/>
    </source>
</evidence>
<dbReference type="PROSITE" id="PS51125">
    <property type="entry name" value="NHL"/>
    <property type="match status" value="1"/>
</dbReference>
<dbReference type="Gene3D" id="2.120.10.30">
    <property type="entry name" value="TolB, C-terminal domain"/>
    <property type="match status" value="1"/>
</dbReference>
<dbReference type="InterPro" id="IPR001258">
    <property type="entry name" value="NHL_repeat"/>
</dbReference>
<keyword evidence="3" id="KW-0325">Glycoprotein</keyword>
<dbReference type="InterPro" id="IPR011042">
    <property type="entry name" value="6-blade_b-propeller_TolB-like"/>
</dbReference>
<name>A0A813F6D0_POLGL</name>
<keyword evidence="1 5" id="KW-0732">Signal</keyword>
<keyword evidence="7" id="KW-1185">Reference proteome</keyword>
<dbReference type="EMBL" id="CAJNNV010018238">
    <property type="protein sequence ID" value="CAE8605721.1"/>
    <property type="molecule type" value="Genomic_DNA"/>
</dbReference>